<dbReference type="Proteomes" id="UP000436429">
    <property type="component" value="Unassembled WGS sequence"/>
</dbReference>
<dbReference type="EMBL" id="VEVP01000002">
    <property type="protein sequence ID" value="TNU95947.1"/>
    <property type="molecule type" value="Genomic_DNA"/>
</dbReference>
<reference evidence="2 11" key="4">
    <citation type="submission" date="2019-11" db="EMBL/GenBank/DDBJ databases">
        <title>Whole genome shotgun sequencing (WGS) data from Adlercreutzia equolifaciens ResAG-91, Eggerthella lenta MRI-F36, MRI-F37, MRI-F40, ResAG-49, ResAG-88, ResAG-121, ResAG-145, and Gordonibacter sp. ResAG-5, ResAG-26, ResAG-43, ResAG-50, ResAG-59.</title>
        <authorList>
            <person name="Stoll D.A."/>
            <person name="Danylec N."/>
            <person name="Franz C.M.A.P."/>
            <person name="Huch M."/>
        </authorList>
    </citation>
    <scope>NUCLEOTIDE SEQUENCE [LARGE SCALE GENOMIC DNA]</scope>
    <source>
        <strain evidence="2 11">ResAG-88</strain>
    </source>
</reference>
<dbReference type="EMBL" id="PPTY01000032">
    <property type="protein sequence ID" value="RDB82628.1"/>
    <property type="molecule type" value="Genomic_DNA"/>
</dbReference>
<protein>
    <submittedName>
        <fullName evidence="3">Prevent-host-death protein</fullName>
    </submittedName>
</protein>
<evidence type="ECO:0000313" key="10">
    <source>
        <dbReference type="Proteomes" id="UP000312594"/>
    </source>
</evidence>
<dbReference type="Proteomes" id="UP000253752">
    <property type="component" value="Unassembled WGS sequence"/>
</dbReference>
<comment type="similarity">
    <text evidence="1">Belongs to the phD/YefM antitoxin family.</text>
</comment>
<dbReference type="EMBL" id="PPUQ01000002">
    <property type="protein sequence ID" value="RDC40971.1"/>
    <property type="molecule type" value="Genomic_DNA"/>
</dbReference>
<dbReference type="EMBL" id="PPTX01000019">
    <property type="protein sequence ID" value="RDB77144.1"/>
    <property type="molecule type" value="Genomic_DNA"/>
</dbReference>
<evidence type="ECO:0000256" key="1">
    <source>
        <dbReference type="ARBA" id="ARBA00009981"/>
    </source>
</evidence>
<dbReference type="AlphaFoldDB" id="A0A369MQN8"/>
<dbReference type="RefSeq" id="WP_009305875.1">
    <property type="nucleotide sequence ID" value="NZ_AP025575.1"/>
</dbReference>
<dbReference type="OMA" id="KRVYEDN"/>
<dbReference type="Proteomes" id="UP000312594">
    <property type="component" value="Unassembled WGS sequence"/>
</dbReference>
<comment type="caution">
    <text evidence="3">The sequence shown here is derived from an EMBL/GenBank/DDBJ whole genome shotgun (WGS) entry which is preliminary data.</text>
</comment>
<dbReference type="Proteomes" id="UP000253915">
    <property type="component" value="Unassembled WGS sequence"/>
</dbReference>
<reference evidence="7 8" key="2">
    <citation type="journal article" date="2018" name="Elife">
        <title>Discovery and characterization of a prevalent human gut bacterial enzyme sufficient for the inactivation of a family of plant toxins.</title>
        <authorList>
            <person name="Koppel N."/>
            <person name="Bisanz J.E."/>
            <person name="Pandelia M.E."/>
            <person name="Turnbaugh P.J."/>
            <person name="Balskus E.P."/>
        </authorList>
    </citation>
    <scope>NUCLEOTIDE SEQUENCE [LARGE SCALE GENOMIC DNA]</scope>
    <source>
        <strain evidence="5 9">16A</strain>
        <strain evidence="4 8">FAA1-1-60AUCSF</strain>
        <strain evidence="3 7">MR1 #12</strain>
    </source>
</reference>
<evidence type="ECO:0000313" key="6">
    <source>
        <dbReference type="EMBL" id="TNU95947.1"/>
    </source>
</evidence>
<organism evidence="3 7">
    <name type="scientific">Eggerthella lenta</name>
    <name type="common">Eubacterium lentum</name>
    <dbReference type="NCBI Taxonomy" id="84112"/>
    <lineage>
        <taxon>Bacteria</taxon>
        <taxon>Bacillati</taxon>
        <taxon>Actinomycetota</taxon>
        <taxon>Coriobacteriia</taxon>
        <taxon>Eggerthellales</taxon>
        <taxon>Eggerthellaceae</taxon>
        <taxon>Eggerthella</taxon>
    </lineage>
</organism>
<dbReference type="GeneID" id="69509762"/>
<dbReference type="SUPFAM" id="SSF143120">
    <property type="entry name" value="YefM-like"/>
    <property type="match status" value="1"/>
</dbReference>
<evidence type="ECO:0000313" key="3">
    <source>
        <dbReference type="EMBL" id="RDB77144.1"/>
    </source>
</evidence>
<gene>
    <name evidence="5" type="ORF">C1853_02430</name>
    <name evidence="4" type="ORF">C1871_13250</name>
    <name evidence="3" type="ORF">C1872_11850</name>
    <name evidence="6" type="ORF">FIC87_00990</name>
    <name evidence="2" type="ORF">GO726_02680</name>
</gene>
<dbReference type="EMBL" id="WPOM01000004">
    <property type="protein sequence ID" value="MVN32081.1"/>
    <property type="molecule type" value="Genomic_DNA"/>
</dbReference>
<evidence type="ECO:0000313" key="8">
    <source>
        <dbReference type="Proteomes" id="UP000253857"/>
    </source>
</evidence>
<reference evidence="6" key="3">
    <citation type="submission" date="2019-06" db="EMBL/GenBank/DDBJ databases">
        <authorList>
            <person name="Bisanz J.E."/>
            <person name="Turnbaugh P.J."/>
        </authorList>
    </citation>
    <scope>NUCLEOTIDE SEQUENCE</scope>
    <source>
        <strain evidence="6">SECO-MT75m2</strain>
    </source>
</reference>
<dbReference type="InterPro" id="IPR036165">
    <property type="entry name" value="YefM-like_sf"/>
</dbReference>
<evidence type="ECO:0000313" key="11">
    <source>
        <dbReference type="Proteomes" id="UP000436429"/>
    </source>
</evidence>
<evidence type="ECO:0000313" key="9">
    <source>
        <dbReference type="Proteomes" id="UP000253915"/>
    </source>
</evidence>
<evidence type="ECO:0000313" key="2">
    <source>
        <dbReference type="EMBL" id="MVN32081.1"/>
    </source>
</evidence>
<name>A0A369MQN8_EGGLN</name>
<evidence type="ECO:0000313" key="4">
    <source>
        <dbReference type="EMBL" id="RDB82628.1"/>
    </source>
</evidence>
<dbReference type="Proteomes" id="UP000253857">
    <property type="component" value="Unassembled WGS sequence"/>
</dbReference>
<sequence>MPLTVKASEARAQFPTIAKRVYEDNIEVTVIKGSKPYVKIVPIDDNASDGENGTMYLDAYLEAADEYRDLFEALSK</sequence>
<accession>A0A369MQN8</accession>
<proteinExistence type="inferred from homology"/>
<evidence type="ECO:0000313" key="7">
    <source>
        <dbReference type="Proteomes" id="UP000253752"/>
    </source>
</evidence>
<reference evidence="6 10" key="1">
    <citation type="journal article" date="2005" name="Appl. Environ. Microbiol.">
        <title>Intestinal bacterial communities that produce active estrogen-like compounds enterodiol and enterolactone in humans.</title>
        <authorList>
            <person name="Clavel T."/>
            <person name="Henderson G."/>
            <person name="Alpert C.A."/>
            <person name="Philippe C."/>
            <person name="Rigottier-Gois L."/>
            <person name="Dore J."/>
            <person name="Blaut M."/>
        </authorList>
    </citation>
    <scope>NUCLEOTIDE SEQUENCE [LARGE SCALE GENOMIC DNA]</scope>
    <source>
        <strain evidence="6 10">SECO-MT75m2</strain>
    </source>
</reference>
<evidence type="ECO:0000313" key="5">
    <source>
        <dbReference type="EMBL" id="RDC40971.1"/>
    </source>
</evidence>